<keyword evidence="4" id="KW-0396">Initiation factor</keyword>
<dbReference type="Proteomes" id="UP000595140">
    <property type="component" value="Unassembled WGS sequence"/>
</dbReference>
<dbReference type="PANTHER" id="PTHR45989">
    <property type="entry name" value="TRANSLATION INITIATION FACTOR EIF-2B SUBUNIT GAMMA"/>
    <property type="match status" value="1"/>
</dbReference>
<dbReference type="GO" id="GO:0005085">
    <property type="term" value="F:guanyl-nucleotide exchange factor activity"/>
    <property type="evidence" value="ECO:0007669"/>
    <property type="project" value="TreeGrafter"/>
</dbReference>
<reference evidence="11 12" key="1">
    <citation type="submission" date="2018-04" db="EMBL/GenBank/DDBJ databases">
        <authorList>
            <person name="Vogel A."/>
        </authorList>
    </citation>
    <scope>NUCLEOTIDE SEQUENCE [LARGE SCALE GENOMIC DNA]</scope>
</reference>
<evidence type="ECO:0000256" key="7">
    <source>
        <dbReference type="ARBA" id="ARBA00044229"/>
    </source>
</evidence>
<dbReference type="InterPro" id="IPR029044">
    <property type="entry name" value="Nucleotide-diphossugar_trans"/>
</dbReference>
<dbReference type="GO" id="GO:0005829">
    <property type="term" value="C:cytosol"/>
    <property type="evidence" value="ECO:0007669"/>
    <property type="project" value="UniProtKB-SubCell"/>
</dbReference>
<dbReference type="InterPro" id="IPR005835">
    <property type="entry name" value="NTP_transferase_dom"/>
</dbReference>
<gene>
    <name evidence="11" type="ORF">CCAM_LOCUS44443</name>
</gene>
<dbReference type="SUPFAM" id="SSF53448">
    <property type="entry name" value="Nucleotide-diphospho-sugar transferases"/>
    <property type="match status" value="1"/>
</dbReference>
<organism evidence="11 12">
    <name type="scientific">Cuscuta campestris</name>
    <dbReference type="NCBI Taxonomy" id="132261"/>
    <lineage>
        <taxon>Eukaryota</taxon>
        <taxon>Viridiplantae</taxon>
        <taxon>Streptophyta</taxon>
        <taxon>Embryophyta</taxon>
        <taxon>Tracheophyta</taxon>
        <taxon>Spermatophyta</taxon>
        <taxon>Magnoliopsida</taxon>
        <taxon>eudicotyledons</taxon>
        <taxon>Gunneridae</taxon>
        <taxon>Pentapetalae</taxon>
        <taxon>asterids</taxon>
        <taxon>lamiids</taxon>
        <taxon>Solanales</taxon>
        <taxon>Convolvulaceae</taxon>
        <taxon>Cuscuteae</taxon>
        <taxon>Cuscuta</taxon>
        <taxon>Cuscuta subgen. Grammica</taxon>
        <taxon>Cuscuta sect. Cleistogrammica</taxon>
    </lineage>
</organism>
<proteinExistence type="inferred from homology"/>
<dbReference type="Pfam" id="PF00483">
    <property type="entry name" value="NTP_transferase"/>
    <property type="match status" value="1"/>
</dbReference>
<comment type="function">
    <text evidence="8">Acts as a component of the translation initiation factor 2B (eIF2B) complex, which catalyzes the exchange of GDP for GTP on the eukaryotic initiation factor 2 (eIF2) complex gamma subunit. Its guanine nucleotide exchange factor activity is repressed when bound to eIF2 complex phosphorylated on the alpha subunit, thereby limiting the amount of methionyl-initiator methionine tRNA available to the ribosome and consequently global translation is repressed.</text>
</comment>
<comment type="similarity">
    <text evidence="2">Belongs to the eIF-2B gamma/epsilon subunits family.</text>
</comment>
<sequence length="218" mass="23442">MDFQVVVLCGGFSKNLVPLVSKEVPKALLPVANKPVLSYILDLFEQNNLKDLIVVVESQDAATLVGAWISNAYIDRLHVEVAAVPEDVGTAGALRAIDRHLTAKDILVVSGDLVSDIPPGAVAAVHRRHDAVVTAMLCYAPAGGPLESGSSAKKPARYNIVGLDPTKQFLLHIAAGFEVEKDMRVQKSILRAVGQVFWSHTPNGFSCYILTIKEFSAD</sequence>
<dbReference type="AlphaFoldDB" id="A0A484NQX1"/>
<dbReference type="InterPro" id="IPR051960">
    <property type="entry name" value="eIF2B_gamma"/>
</dbReference>
<dbReference type="GO" id="GO:0005851">
    <property type="term" value="C:eukaryotic translation initiation factor 2B complex"/>
    <property type="evidence" value="ECO:0007669"/>
    <property type="project" value="TreeGrafter"/>
</dbReference>
<evidence type="ECO:0000256" key="4">
    <source>
        <dbReference type="ARBA" id="ARBA00022540"/>
    </source>
</evidence>
<evidence type="ECO:0000256" key="2">
    <source>
        <dbReference type="ARBA" id="ARBA00007878"/>
    </source>
</evidence>
<evidence type="ECO:0000256" key="9">
    <source>
        <dbReference type="ARBA" id="ARBA00046432"/>
    </source>
</evidence>
<accession>A0A484NQX1</accession>
<protein>
    <recommendedName>
        <fullName evidence="6">Translation initiation factor eIF2B subunit gamma</fullName>
    </recommendedName>
    <alternativeName>
        <fullName evidence="7">eIF2B GDP-GTP exchange factor subunit gamma</fullName>
    </alternativeName>
</protein>
<dbReference type="PANTHER" id="PTHR45989:SF1">
    <property type="entry name" value="TRANSLATION INITIATION FACTOR EIF-2B SUBUNIT GAMMA"/>
    <property type="match status" value="1"/>
</dbReference>
<evidence type="ECO:0000259" key="10">
    <source>
        <dbReference type="Pfam" id="PF00483"/>
    </source>
</evidence>
<keyword evidence="3" id="KW-0963">Cytoplasm</keyword>
<dbReference type="GO" id="GO:0002183">
    <property type="term" value="P:cytoplasmic translational initiation"/>
    <property type="evidence" value="ECO:0007669"/>
    <property type="project" value="TreeGrafter"/>
</dbReference>
<keyword evidence="5" id="KW-0648">Protein biosynthesis</keyword>
<dbReference type="GO" id="GO:0003743">
    <property type="term" value="F:translation initiation factor activity"/>
    <property type="evidence" value="ECO:0007669"/>
    <property type="project" value="UniProtKB-KW"/>
</dbReference>
<evidence type="ECO:0000313" key="11">
    <source>
        <dbReference type="EMBL" id="VFR02668.1"/>
    </source>
</evidence>
<evidence type="ECO:0000256" key="8">
    <source>
        <dbReference type="ARBA" id="ARBA00045373"/>
    </source>
</evidence>
<evidence type="ECO:0000256" key="3">
    <source>
        <dbReference type="ARBA" id="ARBA00022490"/>
    </source>
</evidence>
<name>A0A484NQX1_9ASTE</name>
<evidence type="ECO:0000256" key="5">
    <source>
        <dbReference type="ARBA" id="ARBA00022917"/>
    </source>
</evidence>
<dbReference type="EMBL" id="OOIL02006839">
    <property type="protein sequence ID" value="VFR02668.1"/>
    <property type="molecule type" value="Genomic_DNA"/>
</dbReference>
<dbReference type="Gene3D" id="3.90.550.10">
    <property type="entry name" value="Spore Coat Polysaccharide Biosynthesis Protein SpsA, Chain A"/>
    <property type="match status" value="1"/>
</dbReference>
<feature type="domain" description="Nucleotidyl transferase" evidence="10">
    <location>
        <begin position="5"/>
        <end position="138"/>
    </location>
</feature>
<comment type="subunit">
    <text evidence="9">Component of the translation initiation factor 2B (eIF2B) complex which is a heterodecamer of two sets of five different subunits: alpha, beta, gamma, delta and epsilon. Subunits alpha, beta and delta comprise a regulatory subcomplex and subunits epsilon and gamma comprise a catalytic subcomplex. Within the complex, the hexameric regulatory complex resides at the center, with the two heterodimeric catalytic subcomplexes bound on opposite sides.</text>
</comment>
<evidence type="ECO:0000256" key="6">
    <source>
        <dbReference type="ARBA" id="ARBA00044196"/>
    </source>
</evidence>
<comment type="subcellular location">
    <subcellularLocation>
        <location evidence="1">Cytoplasm</location>
        <location evidence="1">Cytosol</location>
    </subcellularLocation>
</comment>
<keyword evidence="12" id="KW-1185">Reference proteome</keyword>
<dbReference type="OrthoDB" id="10250549at2759"/>
<evidence type="ECO:0000256" key="1">
    <source>
        <dbReference type="ARBA" id="ARBA00004514"/>
    </source>
</evidence>
<evidence type="ECO:0000313" key="12">
    <source>
        <dbReference type="Proteomes" id="UP000595140"/>
    </source>
</evidence>